<dbReference type="EMBL" id="SMCR01000002">
    <property type="protein sequence ID" value="TCV99008.1"/>
    <property type="molecule type" value="Genomic_DNA"/>
</dbReference>
<organism evidence="3 4">
    <name type="scientific">Biostraticola tofi</name>
    <dbReference type="NCBI Taxonomy" id="466109"/>
    <lineage>
        <taxon>Bacteria</taxon>
        <taxon>Pseudomonadati</taxon>
        <taxon>Pseudomonadota</taxon>
        <taxon>Gammaproteobacteria</taxon>
        <taxon>Enterobacterales</taxon>
        <taxon>Bruguierivoracaceae</taxon>
        <taxon>Biostraticola</taxon>
    </lineage>
</organism>
<dbReference type="PANTHER" id="PTHR22946">
    <property type="entry name" value="DIENELACTONE HYDROLASE DOMAIN-CONTAINING PROTEIN-RELATED"/>
    <property type="match status" value="1"/>
</dbReference>
<dbReference type="SUPFAM" id="SSF53474">
    <property type="entry name" value="alpha/beta-Hydrolases"/>
    <property type="match status" value="1"/>
</dbReference>
<dbReference type="InterPro" id="IPR029058">
    <property type="entry name" value="AB_hydrolase_fold"/>
</dbReference>
<dbReference type="InterPro" id="IPR001375">
    <property type="entry name" value="Peptidase_S9_cat"/>
</dbReference>
<gene>
    <name evidence="3" type="ORF">EDC52_102336</name>
</gene>
<evidence type="ECO:0000313" key="3">
    <source>
        <dbReference type="EMBL" id="TCV99008.1"/>
    </source>
</evidence>
<name>A0A4R3Z518_9GAMM</name>
<dbReference type="RefSeq" id="WP_131864390.1">
    <property type="nucleotide sequence ID" value="NZ_SMCR01000002.1"/>
</dbReference>
<proteinExistence type="predicted"/>
<accession>A0A4R3Z518</accession>
<dbReference type="AlphaFoldDB" id="A0A4R3Z518"/>
<evidence type="ECO:0000259" key="2">
    <source>
        <dbReference type="Pfam" id="PF00326"/>
    </source>
</evidence>
<dbReference type="OrthoDB" id="31158at2"/>
<keyword evidence="4" id="KW-1185">Reference proteome</keyword>
<protein>
    <recommendedName>
        <fullName evidence="2">Peptidase S9 prolyl oligopeptidase catalytic domain-containing protein</fullName>
    </recommendedName>
</protein>
<feature type="domain" description="Peptidase S9 prolyl oligopeptidase catalytic" evidence="2">
    <location>
        <begin position="93"/>
        <end position="232"/>
    </location>
</feature>
<dbReference type="Proteomes" id="UP000295719">
    <property type="component" value="Unassembled WGS sequence"/>
</dbReference>
<dbReference type="GO" id="GO:0008236">
    <property type="term" value="F:serine-type peptidase activity"/>
    <property type="evidence" value="ECO:0007669"/>
    <property type="project" value="InterPro"/>
</dbReference>
<dbReference type="PANTHER" id="PTHR22946:SF9">
    <property type="entry name" value="POLYKETIDE TRANSFERASE AF380"/>
    <property type="match status" value="1"/>
</dbReference>
<evidence type="ECO:0000313" key="4">
    <source>
        <dbReference type="Proteomes" id="UP000295719"/>
    </source>
</evidence>
<dbReference type="GO" id="GO:0052689">
    <property type="term" value="F:carboxylic ester hydrolase activity"/>
    <property type="evidence" value="ECO:0007669"/>
    <property type="project" value="UniProtKB-ARBA"/>
</dbReference>
<dbReference type="Gene3D" id="3.40.50.1820">
    <property type="entry name" value="alpha/beta hydrolase"/>
    <property type="match status" value="1"/>
</dbReference>
<sequence>MVEMHQESVDGIDVIHAVPAGAYNQPLPTLFFYHGYTSSKEVYSYFGYALAKAGFRVILPDALMHGARFDGNEAYRFNHFWDILRNNIDEVPGLYHFYRQKGLIEEDRVGICGASMGGMTALGAMARYSWLKATACFMGSGGYLSLSSRLFPQEAQDGDNASAPGWAPLAEYDVYHRLDRLAGRPLLLWHGEADPLVPPEESAELYQALRNTEGHHQVTYLTEAGIGHKITVSALAAGCEFFKHHL</sequence>
<evidence type="ECO:0000256" key="1">
    <source>
        <dbReference type="ARBA" id="ARBA00022801"/>
    </source>
</evidence>
<comment type="caution">
    <text evidence="3">The sequence shown here is derived from an EMBL/GenBank/DDBJ whole genome shotgun (WGS) entry which is preliminary data.</text>
</comment>
<reference evidence="3 4" key="1">
    <citation type="submission" date="2019-03" db="EMBL/GenBank/DDBJ databases">
        <title>Genomic Encyclopedia of Type Strains, Phase IV (KMG-IV): sequencing the most valuable type-strain genomes for metagenomic binning, comparative biology and taxonomic classification.</title>
        <authorList>
            <person name="Goeker M."/>
        </authorList>
    </citation>
    <scope>NUCLEOTIDE SEQUENCE [LARGE SCALE GENOMIC DNA]</scope>
    <source>
        <strain evidence="3 4">DSM 19580</strain>
    </source>
</reference>
<dbReference type="GO" id="GO:0006508">
    <property type="term" value="P:proteolysis"/>
    <property type="evidence" value="ECO:0007669"/>
    <property type="project" value="InterPro"/>
</dbReference>
<dbReference type="Pfam" id="PF00326">
    <property type="entry name" value="Peptidase_S9"/>
    <property type="match status" value="1"/>
</dbReference>
<keyword evidence="1" id="KW-0378">Hydrolase</keyword>
<dbReference type="InterPro" id="IPR050261">
    <property type="entry name" value="FrsA_esterase"/>
</dbReference>
<dbReference type="NCBIfam" id="NF007857">
    <property type="entry name" value="PRK10566.1"/>
    <property type="match status" value="1"/>
</dbReference>